<keyword evidence="5" id="KW-0407">Ion channel</keyword>
<dbReference type="Pfam" id="PF07885">
    <property type="entry name" value="Ion_trans_2"/>
    <property type="match status" value="1"/>
</dbReference>
<reference evidence="7 9" key="2">
    <citation type="submission" date="2016-10" db="EMBL/GenBank/DDBJ databases">
        <authorList>
            <person name="de Groot N.N."/>
        </authorList>
    </citation>
    <scope>NUCLEOTIDE SEQUENCE [LARGE SCALE GENOMIC DNA]</scope>
    <source>
        <strain evidence="7 9">Z-7982</strain>
    </source>
</reference>
<feature type="transmembrane region" description="Helical" evidence="2">
    <location>
        <begin position="47"/>
        <end position="65"/>
    </location>
</feature>
<keyword evidence="8" id="KW-1185">Reference proteome</keyword>
<keyword evidence="5" id="KW-0813">Transport</keyword>
<evidence type="ECO:0000313" key="8">
    <source>
        <dbReference type="Proteomes" id="UP000186879"/>
    </source>
</evidence>
<keyword evidence="2" id="KW-0812">Transmembrane</keyword>
<dbReference type="InterPro" id="IPR036721">
    <property type="entry name" value="RCK_C_sf"/>
</dbReference>
<evidence type="ECO:0000256" key="1">
    <source>
        <dbReference type="ARBA" id="ARBA00004651"/>
    </source>
</evidence>
<dbReference type="OrthoDB" id="43518at2157"/>
<keyword evidence="2" id="KW-0472">Membrane</keyword>
<evidence type="ECO:0000313" key="6">
    <source>
        <dbReference type="EMBL" id="RNI09668.1"/>
    </source>
</evidence>
<evidence type="ECO:0000256" key="2">
    <source>
        <dbReference type="SAM" id="Phobius"/>
    </source>
</evidence>
<dbReference type="EMBL" id="FNMU01000003">
    <property type="protein sequence ID" value="SDW51967.1"/>
    <property type="molecule type" value="Genomic_DNA"/>
</dbReference>
<evidence type="ECO:0000313" key="10">
    <source>
        <dbReference type="Proteomes" id="UP000267921"/>
    </source>
</evidence>
<reference evidence="6 10" key="3">
    <citation type="submission" date="2018-10" db="EMBL/GenBank/DDBJ databases">
        <title>Cultivation of a novel Methanohalophilus strain from Kebrit Deep of the Red Sea and a genomic comparison of members of the genus Methanohalophilus.</title>
        <authorList>
            <person name="Guan Y."/>
            <person name="Ngugi D.K."/>
            <person name="Stingl U."/>
        </authorList>
    </citation>
    <scope>NUCLEOTIDE SEQUENCE [LARGE SCALE GENOMIC DNA]</scope>
    <source>
        <strain evidence="6 10">DSM 3094</strain>
    </source>
</reference>
<dbReference type="STRING" id="2177.BHR79_07070"/>
<dbReference type="SUPFAM" id="SSF81324">
    <property type="entry name" value="Voltage-gated potassium channels"/>
    <property type="match status" value="1"/>
</dbReference>
<evidence type="ECO:0000259" key="4">
    <source>
        <dbReference type="PROSITE" id="PS51202"/>
    </source>
</evidence>
<organism evidence="5 8">
    <name type="scientific">Methanohalophilus halophilus</name>
    <dbReference type="NCBI Taxonomy" id="2177"/>
    <lineage>
        <taxon>Archaea</taxon>
        <taxon>Methanobacteriati</taxon>
        <taxon>Methanobacteriota</taxon>
        <taxon>Stenosarchaea group</taxon>
        <taxon>Methanomicrobia</taxon>
        <taxon>Methanosarcinales</taxon>
        <taxon>Methanosarcinaceae</taxon>
        <taxon>Methanohalophilus</taxon>
    </lineage>
</organism>
<dbReference type="Proteomes" id="UP000186879">
    <property type="component" value="Chromosome"/>
</dbReference>
<dbReference type="Proteomes" id="UP000198669">
    <property type="component" value="Unassembled WGS sequence"/>
</dbReference>
<dbReference type="PROSITE" id="PS51201">
    <property type="entry name" value="RCK_N"/>
    <property type="match status" value="1"/>
</dbReference>
<dbReference type="PANTHER" id="PTHR43833:SF13">
    <property type="entry name" value="POTASSIUM CHANNEL PROTEIN 2-RELATED"/>
    <property type="match status" value="1"/>
</dbReference>
<dbReference type="EMBL" id="RJJG01000003">
    <property type="protein sequence ID" value="RNI09668.1"/>
    <property type="molecule type" value="Genomic_DNA"/>
</dbReference>
<dbReference type="Gene3D" id="3.30.70.1450">
    <property type="entry name" value="Regulator of K+ conductance, C-terminal domain"/>
    <property type="match status" value="1"/>
</dbReference>
<dbReference type="InterPro" id="IPR003148">
    <property type="entry name" value="RCK_N"/>
</dbReference>
<dbReference type="EMBL" id="CP017921">
    <property type="protein sequence ID" value="APH39269.1"/>
    <property type="molecule type" value="Genomic_DNA"/>
</dbReference>
<dbReference type="SUPFAM" id="SSF51735">
    <property type="entry name" value="NAD(P)-binding Rossmann-fold domains"/>
    <property type="match status" value="1"/>
</dbReference>
<dbReference type="GO" id="GO:0008324">
    <property type="term" value="F:monoatomic cation transmembrane transporter activity"/>
    <property type="evidence" value="ECO:0007669"/>
    <property type="project" value="InterPro"/>
</dbReference>
<dbReference type="Gene3D" id="3.40.50.720">
    <property type="entry name" value="NAD(P)-binding Rossmann-like Domain"/>
    <property type="match status" value="1"/>
</dbReference>
<keyword evidence="5" id="KW-0406">Ion transport</keyword>
<evidence type="ECO:0000313" key="7">
    <source>
        <dbReference type="EMBL" id="SDW51967.1"/>
    </source>
</evidence>
<dbReference type="InterPro" id="IPR013099">
    <property type="entry name" value="K_chnl_dom"/>
</dbReference>
<feature type="domain" description="RCK C-terminal" evidence="4">
    <location>
        <begin position="251"/>
        <end position="334"/>
    </location>
</feature>
<dbReference type="AlphaFoldDB" id="A0A1L3Q331"/>
<dbReference type="InterPro" id="IPR006037">
    <property type="entry name" value="RCK_C"/>
</dbReference>
<dbReference type="Pfam" id="PF02254">
    <property type="entry name" value="TrkA_N"/>
    <property type="match status" value="1"/>
</dbReference>
<dbReference type="SUPFAM" id="SSF116726">
    <property type="entry name" value="TrkA C-terminal domain-like"/>
    <property type="match status" value="1"/>
</dbReference>
<proteinExistence type="predicted"/>
<comment type="subcellular location">
    <subcellularLocation>
        <location evidence="1">Cell membrane</location>
        <topology evidence="1">Multi-pass membrane protein</topology>
    </subcellularLocation>
</comment>
<dbReference type="PROSITE" id="PS51202">
    <property type="entry name" value="RCK_C"/>
    <property type="match status" value="1"/>
</dbReference>
<feature type="transmembrane region" description="Helical" evidence="2">
    <location>
        <begin position="72"/>
        <end position="98"/>
    </location>
</feature>
<dbReference type="GO" id="GO:0006813">
    <property type="term" value="P:potassium ion transport"/>
    <property type="evidence" value="ECO:0007669"/>
    <property type="project" value="InterPro"/>
</dbReference>
<sequence>MKLPAMWRRSLYHYLGISLGVVIIDTIIFLMLVNYEGQTQFYNPVDALYWVISTTTTVGYGDIVLTSPIGKIFAIFVQLSGVIMVFGILITFVITPWFEKALNMPLPTKAPNSFSSHIIICGYNRLMETLIDELEDQKVNFIIIEDNEEILRSLIEKKLPCIYGKATDDEALENARVDNARFLIANRSDEENASIVLTASSLADTYIIAVAEDSANIKYLKYAGANRVVSPKLVLGRFLGKKALDPYVMGLGGATTFLDEYSIVELPVYPASQLIGKSFNEANIHMKTGANIIGLRKEGKLFLKVDDEEIIKENTVLLATGTMEHLSELKDLTK</sequence>
<evidence type="ECO:0000313" key="5">
    <source>
        <dbReference type="EMBL" id="APH39269.1"/>
    </source>
</evidence>
<dbReference type="Pfam" id="PF02080">
    <property type="entry name" value="TrkA_C"/>
    <property type="match status" value="1"/>
</dbReference>
<dbReference type="PANTHER" id="PTHR43833">
    <property type="entry name" value="POTASSIUM CHANNEL PROTEIN 2-RELATED-RELATED"/>
    <property type="match status" value="1"/>
</dbReference>
<dbReference type="KEGG" id="mhaz:BHR79_07070"/>
<reference evidence="5 8" key="1">
    <citation type="submission" date="2016-10" db="EMBL/GenBank/DDBJ databases">
        <title>Methanohalophilus halophilus.</title>
        <authorList>
            <person name="L'haridon S."/>
        </authorList>
    </citation>
    <scope>NUCLEOTIDE SEQUENCE [LARGE SCALE GENOMIC DNA]</scope>
    <source>
        <strain evidence="5 8">Z-7982</strain>
    </source>
</reference>
<dbReference type="RefSeq" id="WP_072561701.1">
    <property type="nucleotide sequence ID" value="NZ_CP017921.1"/>
</dbReference>
<name>A0A1L3Q331_9EURY</name>
<dbReference type="Proteomes" id="UP000267921">
    <property type="component" value="Unassembled WGS sequence"/>
</dbReference>
<dbReference type="Gene3D" id="1.10.287.70">
    <property type="match status" value="1"/>
</dbReference>
<dbReference type="InterPro" id="IPR036291">
    <property type="entry name" value="NAD(P)-bd_dom_sf"/>
</dbReference>
<gene>
    <name evidence="5" type="ORF">BHR79_07070</name>
    <name evidence="6" type="ORF">EFE40_03175</name>
    <name evidence="7" type="ORF">SAMN04515625_1097</name>
</gene>
<evidence type="ECO:0000259" key="3">
    <source>
        <dbReference type="PROSITE" id="PS51201"/>
    </source>
</evidence>
<feature type="domain" description="RCK N-terminal" evidence="3">
    <location>
        <begin position="115"/>
        <end position="230"/>
    </location>
</feature>
<evidence type="ECO:0000313" key="9">
    <source>
        <dbReference type="Proteomes" id="UP000198669"/>
    </source>
</evidence>
<dbReference type="InterPro" id="IPR050721">
    <property type="entry name" value="Trk_Ktr_HKT_K-transport"/>
</dbReference>
<dbReference type="GO" id="GO:0005886">
    <property type="term" value="C:plasma membrane"/>
    <property type="evidence" value="ECO:0007669"/>
    <property type="project" value="UniProtKB-SubCell"/>
</dbReference>
<accession>A0A1L3Q331</accession>
<protein>
    <submittedName>
        <fullName evidence="5">Potassium channel protein</fullName>
    </submittedName>
    <submittedName>
        <fullName evidence="7">Voltage-gated potassium channel</fullName>
    </submittedName>
</protein>
<feature type="transmembrane region" description="Helical" evidence="2">
    <location>
        <begin position="12"/>
        <end position="35"/>
    </location>
</feature>
<keyword evidence="2" id="KW-1133">Transmembrane helix</keyword>
<dbReference type="GeneID" id="30583515"/>